<reference evidence="2 3" key="1">
    <citation type="submission" date="2020-01" db="EMBL/GenBank/DDBJ databases">
        <title>Leptobacterium flavescens.</title>
        <authorList>
            <person name="Wang G."/>
        </authorList>
    </citation>
    <scope>NUCLEOTIDE SEQUENCE [LARGE SCALE GENOMIC DNA]</scope>
    <source>
        <strain evidence="2 3">KCTC 22160</strain>
    </source>
</reference>
<dbReference type="Proteomes" id="UP000468581">
    <property type="component" value="Unassembled WGS sequence"/>
</dbReference>
<evidence type="ECO:0000256" key="1">
    <source>
        <dbReference type="SAM" id="SignalP"/>
    </source>
</evidence>
<dbReference type="PANTHER" id="PTHR12993">
    <property type="entry name" value="N-ACETYLGLUCOSAMINYL-PHOSPHATIDYLINOSITOL DE-N-ACETYLASE-RELATED"/>
    <property type="match status" value="1"/>
</dbReference>
<feature type="signal peptide" evidence="1">
    <location>
        <begin position="1"/>
        <end position="19"/>
    </location>
</feature>
<dbReference type="SUPFAM" id="SSF102588">
    <property type="entry name" value="LmbE-like"/>
    <property type="match status" value="1"/>
</dbReference>
<keyword evidence="3" id="KW-1185">Reference proteome</keyword>
<dbReference type="Gene3D" id="3.40.50.10320">
    <property type="entry name" value="LmbE-like"/>
    <property type="match status" value="1"/>
</dbReference>
<proteinExistence type="predicted"/>
<keyword evidence="1" id="KW-0732">Signal</keyword>
<dbReference type="EMBL" id="JAABOO010000002">
    <property type="protein sequence ID" value="NER14036.1"/>
    <property type="molecule type" value="Genomic_DNA"/>
</dbReference>
<dbReference type="GO" id="GO:0016811">
    <property type="term" value="F:hydrolase activity, acting on carbon-nitrogen (but not peptide) bonds, in linear amides"/>
    <property type="evidence" value="ECO:0007669"/>
    <property type="project" value="TreeGrafter"/>
</dbReference>
<dbReference type="InterPro" id="IPR003737">
    <property type="entry name" value="GlcNAc_PI_deacetylase-related"/>
</dbReference>
<organism evidence="2 3">
    <name type="scientific">Leptobacterium flavescens</name>
    <dbReference type="NCBI Taxonomy" id="472055"/>
    <lineage>
        <taxon>Bacteria</taxon>
        <taxon>Pseudomonadati</taxon>
        <taxon>Bacteroidota</taxon>
        <taxon>Flavobacteriia</taxon>
        <taxon>Flavobacteriales</taxon>
        <taxon>Flavobacteriaceae</taxon>
        <taxon>Leptobacterium</taxon>
    </lineage>
</organism>
<feature type="chain" id="PRO_5026875462" evidence="1">
    <location>
        <begin position="20"/>
        <end position="843"/>
    </location>
</feature>
<dbReference type="SUPFAM" id="SSF52317">
    <property type="entry name" value="Class I glutamine amidotransferase-like"/>
    <property type="match status" value="1"/>
</dbReference>
<accession>A0A6P0UUD2</accession>
<gene>
    <name evidence="2" type="ORF">GWK08_11335</name>
</gene>
<evidence type="ECO:0000313" key="3">
    <source>
        <dbReference type="Proteomes" id="UP000468581"/>
    </source>
</evidence>
<dbReference type="Pfam" id="PF02585">
    <property type="entry name" value="PIG-L"/>
    <property type="match status" value="1"/>
</dbReference>
<evidence type="ECO:0000313" key="2">
    <source>
        <dbReference type="EMBL" id="NER14036.1"/>
    </source>
</evidence>
<dbReference type="AlphaFoldDB" id="A0A6P0UUD2"/>
<comment type="caution">
    <text evidence="2">The sequence shown here is derived from an EMBL/GenBank/DDBJ whole genome shotgun (WGS) entry which is preliminary data.</text>
</comment>
<dbReference type="RefSeq" id="WP_163607301.1">
    <property type="nucleotide sequence ID" value="NZ_JAABOO010000002.1"/>
</dbReference>
<protein>
    <submittedName>
        <fullName evidence="2">LmbE family protein</fullName>
    </submittedName>
</protein>
<dbReference type="InterPro" id="IPR024078">
    <property type="entry name" value="LmbE-like_dom_sf"/>
</dbReference>
<sequence length="843" mass="94497">MRKSILLLIIFLFNFSVQAQAPKKLSSTEIYEAVQKLNFLGTALYIAAHPDDENTRLIAYLANNIKARTTYLSLTRGDGGQNLIGTELRELLGVLRTEELLAARRVDGGEQLFTRANDFGFSKHPDETLSIWDKDAVLSDVVLAIRKLKPDVIINRFNHRTPGTTHGHHTTSAILSVEAFDIVNDKNVYPEQLKYVDTWQPKRLFFNTGWWFYGSRENFDKADKTNLVSVDVGVYYPLKGLSNNEIASIASSQHLCQGFGRVSFRGSQEEWVELLKGDAPKDKTNLFEGINTTWTRVKGGQAVKSIMDGVEKNFNFNDPSSHLPELLKAYDLIQKLENKHWRDLKSKEIKRIIEAVTGLYLEAVANQSSAAPGEKVTINLEALNRSSQKIVLKSVELSGYNQKTNPGQILQDNKRWNERLDFSIAADAKYTAPYWLESKGSLGTYKVDDIMLRGLPETPRAISVRFTLQIGNTDISFDKDLVFKYGNPAKGEIYEPFEILPPATASMADKVTIFADANPREFPVKIKAGKSNLNGTVSLSYPAGWKVSPERIDFSIAQKGDEKTVVFTVSPPDNESEGYINPVIETEGRNYSKELIEINYDHIPKQSVLLPSEAKVVRLNIEKAGENIGYIVGAGDGVPESLKQIGYNVVTIQPEDIEEGTLEKYDAIVVGIRAYNVVQSLRFKQKFLLEYVNDGGNLIIQYNTARRNGLGIDNLAPYDLQLSRDRVTDENAEVRLLAKKHSLLNFPNKIQETDFDGWVQERGLYFPNKWGSEFTAVLSMNDKGENAKDGSLLVAPYGKGHYIYTGLSFFRELPAGVPGAYKLFANMLSIGKTKIEKRENIKG</sequence>
<name>A0A6P0UUD2_9FLAO</name>
<dbReference type="InterPro" id="IPR029062">
    <property type="entry name" value="Class_I_gatase-like"/>
</dbReference>
<dbReference type="PANTHER" id="PTHR12993:SF11">
    <property type="entry name" value="N-ACETYLGLUCOSAMINYL-PHOSPHATIDYLINOSITOL DE-N-ACETYLASE"/>
    <property type="match status" value="1"/>
</dbReference>